<dbReference type="Proteomes" id="UP000499080">
    <property type="component" value="Unassembled WGS sequence"/>
</dbReference>
<dbReference type="AlphaFoldDB" id="A0A4Y2TUZ3"/>
<sequence>MAERYQTKAISNEIVVLGIVASMTLVVCAVTVAARKYRQRHYDTPEKSLVTHMAQIPLENLHSPLMAHAGS</sequence>
<evidence type="ECO:0000313" key="2">
    <source>
        <dbReference type="EMBL" id="GBO03226.1"/>
    </source>
</evidence>
<evidence type="ECO:0000313" key="3">
    <source>
        <dbReference type="EMBL" id="GBO03227.1"/>
    </source>
</evidence>
<keyword evidence="4" id="KW-1185">Reference proteome</keyword>
<keyword evidence="1" id="KW-0472">Membrane</keyword>
<comment type="caution">
    <text evidence="3">The sequence shown here is derived from an EMBL/GenBank/DDBJ whole genome shotgun (WGS) entry which is preliminary data.</text>
</comment>
<keyword evidence="1" id="KW-1133">Transmembrane helix</keyword>
<proteinExistence type="predicted"/>
<feature type="transmembrane region" description="Helical" evidence="1">
    <location>
        <begin position="14"/>
        <end position="34"/>
    </location>
</feature>
<protein>
    <submittedName>
        <fullName evidence="3">Uncharacterized protein</fullName>
    </submittedName>
</protein>
<accession>A0A4Y2TUZ3</accession>
<reference evidence="3 4" key="1">
    <citation type="journal article" date="2019" name="Sci. Rep.">
        <title>Orb-weaving spider Araneus ventricosus genome elucidates the spidroin gene catalogue.</title>
        <authorList>
            <person name="Kono N."/>
            <person name="Nakamura H."/>
            <person name="Ohtoshi R."/>
            <person name="Moran D.A.P."/>
            <person name="Shinohara A."/>
            <person name="Yoshida Y."/>
            <person name="Fujiwara M."/>
            <person name="Mori M."/>
            <person name="Tomita M."/>
            <person name="Arakawa K."/>
        </authorList>
    </citation>
    <scope>NUCLEOTIDE SEQUENCE [LARGE SCALE GENOMIC DNA]</scope>
</reference>
<evidence type="ECO:0000256" key="1">
    <source>
        <dbReference type="SAM" id="Phobius"/>
    </source>
</evidence>
<organism evidence="3 4">
    <name type="scientific">Araneus ventricosus</name>
    <name type="common">Orbweaver spider</name>
    <name type="synonym">Epeira ventricosa</name>
    <dbReference type="NCBI Taxonomy" id="182803"/>
    <lineage>
        <taxon>Eukaryota</taxon>
        <taxon>Metazoa</taxon>
        <taxon>Ecdysozoa</taxon>
        <taxon>Arthropoda</taxon>
        <taxon>Chelicerata</taxon>
        <taxon>Arachnida</taxon>
        <taxon>Araneae</taxon>
        <taxon>Araneomorphae</taxon>
        <taxon>Entelegynae</taxon>
        <taxon>Araneoidea</taxon>
        <taxon>Araneidae</taxon>
        <taxon>Araneus</taxon>
    </lineage>
</organism>
<evidence type="ECO:0000313" key="4">
    <source>
        <dbReference type="Proteomes" id="UP000499080"/>
    </source>
</evidence>
<dbReference type="EMBL" id="BGPR01030608">
    <property type="protein sequence ID" value="GBO03226.1"/>
    <property type="molecule type" value="Genomic_DNA"/>
</dbReference>
<dbReference type="EMBL" id="BGPR01030609">
    <property type="protein sequence ID" value="GBO03227.1"/>
    <property type="molecule type" value="Genomic_DNA"/>
</dbReference>
<name>A0A4Y2TUZ3_ARAVE</name>
<keyword evidence="1" id="KW-0812">Transmembrane</keyword>
<gene>
    <name evidence="2" type="ORF">AVEN_126740_1</name>
    <name evidence="3" type="ORF">AVEN_204789_1</name>
</gene>